<dbReference type="EMBL" id="JAJAQI010000035">
    <property type="protein sequence ID" value="MCB4824006.1"/>
    <property type="molecule type" value="Genomic_DNA"/>
</dbReference>
<evidence type="ECO:0000313" key="3">
    <source>
        <dbReference type="Proteomes" id="UP001139311"/>
    </source>
</evidence>
<proteinExistence type="predicted"/>
<sequence>MGLEEVRVLRGLGAPDRGRAAFRVMPFLRRNPAAAIRQAAGTQGAGFRGGIPKVADRTPVMQASGPAG</sequence>
<keyword evidence="3" id="KW-1185">Reference proteome</keyword>
<dbReference type="RefSeq" id="WP_226611404.1">
    <property type="nucleotide sequence ID" value="NZ_JAJAQI010000035.1"/>
</dbReference>
<evidence type="ECO:0000313" key="2">
    <source>
        <dbReference type="EMBL" id="MCB4824006.1"/>
    </source>
</evidence>
<gene>
    <name evidence="2" type="ORF">LHA35_19945</name>
</gene>
<organism evidence="2 3">
    <name type="scientific">Roseicella aerolata</name>
    <dbReference type="NCBI Taxonomy" id="2883479"/>
    <lineage>
        <taxon>Bacteria</taxon>
        <taxon>Pseudomonadati</taxon>
        <taxon>Pseudomonadota</taxon>
        <taxon>Alphaproteobacteria</taxon>
        <taxon>Acetobacterales</taxon>
        <taxon>Roseomonadaceae</taxon>
        <taxon>Roseicella</taxon>
    </lineage>
</organism>
<dbReference type="Proteomes" id="UP001139311">
    <property type="component" value="Unassembled WGS sequence"/>
</dbReference>
<comment type="caution">
    <text evidence="2">The sequence shown here is derived from an EMBL/GenBank/DDBJ whole genome shotgun (WGS) entry which is preliminary data.</text>
</comment>
<evidence type="ECO:0000256" key="1">
    <source>
        <dbReference type="SAM" id="MobiDB-lite"/>
    </source>
</evidence>
<name>A0A9X1L9G9_9PROT</name>
<protein>
    <submittedName>
        <fullName evidence="2">Uncharacterized protein</fullName>
    </submittedName>
</protein>
<accession>A0A9X1L9G9</accession>
<feature type="region of interest" description="Disordered" evidence="1">
    <location>
        <begin position="40"/>
        <end position="68"/>
    </location>
</feature>
<dbReference type="AlphaFoldDB" id="A0A9X1L9G9"/>
<reference evidence="2" key="1">
    <citation type="submission" date="2021-10" db="EMBL/GenBank/DDBJ databases">
        <title>Roseicella aerolatum sp. nov., isolated from aerosols of e-waste dismantling site.</title>
        <authorList>
            <person name="Qin T."/>
        </authorList>
    </citation>
    <scope>NUCLEOTIDE SEQUENCE</scope>
    <source>
        <strain evidence="2">GB24</strain>
    </source>
</reference>